<evidence type="ECO:0000313" key="2">
    <source>
        <dbReference type="EMBL" id="RLV91078.1"/>
    </source>
</evidence>
<proteinExistence type="predicted"/>
<evidence type="ECO:0000313" key="3">
    <source>
        <dbReference type="Proteomes" id="UP000276834"/>
    </source>
</evidence>
<name>A0A3L8RZ45_CHLGU</name>
<dbReference type="Proteomes" id="UP000276834">
    <property type="component" value="Unassembled WGS sequence"/>
</dbReference>
<feature type="region of interest" description="Disordered" evidence="1">
    <location>
        <begin position="81"/>
        <end position="171"/>
    </location>
</feature>
<gene>
    <name evidence="2" type="ORF">DV515_00014234</name>
</gene>
<feature type="compositionally biased region" description="Basic residues" evidence="1">
    <location>
        <begin position="125"/>
        <end position="135"/>
    </location>
</feature>
<reference evidence="2 3" key="1">
    <citation type="journal article" date="2018" name="Proc. R. Soc. B">
        <title>A non-coding region near Follistatin controls head colour polymorphism in the Gouldian finch.</title>
        <authorList>
            <person name="Toomey M.B."/>
            <person name="Marques C.I."/>
            <person name="Andrade P."/>
            <person name="Araujo P.M."/>
            <person name="Sabatino S."/>
            <person name="Gazda M.A."/>
            <person name="Afonso S."/>
            <person name="Lopes R.J."/>
            <person name="Corbo J.C."/>
            <person name="Carneiro M."/>
        </authorList>
    </citation>
    <scope>NUCLEOTIDE SEQUENCE [LARGE SCALE GENOMIC DNA]</scope>
    <source>
        <strain evidence="2">Red01</strain>
        <tissue evidence="2">Muscle</tissue>
    </source>
</reference>
<feature type="region of interest" description="Disordered" evidence="1">
    <location>
        <begin position="22"/>
        <end position="47"/>
    </location>
</feature>
<keyword evidence="3" id="KW-1185">Reference proteome</keyword>
<evidence type="ECO:0000256" key="1">
    <source>
        <dbReference type="SAM" id="MobiDB-lite"/>
    </source>
</evidence>
<sequence length="171" mass="18316">MREESGGGKIASFIDEIPPLFRSHRYPAPRRGREEPGTAPLAPEFVGGAAQGPGLSLAMPGLWQLLESSARLPAGMIHEQDRGRGALSCRSISDSGAVRAPTKAELPEGTARPRAERAGKEAAVRKYKGRANRASRGKESRQRCGSELGQGSAVPGNSEHQELPVRCSWHQ</sequence>
<feature type="compositionally biased region" description="Basic and acidic residues" evidence="1">
    <location>
        <begin position="111"/>
        <end position="124"/>
    </location>
</feature>
<comment type="caution">
    <text evidence="2">The sequence shown here is derived from an EMBL/GenBank/DDBJ whole genome shotgun (WGS) entry which is preliminary data.</text>
</comment>
<accession>A0A3L8RZ45</accession>
<dbReference type="EMBL" id="QUSF01000115">
    <property type="protein sequence ID" value="RLV91078.1"/>
    <property type="molecule type" value="Genomic_DNA"/>
</dbReference>
<protein>
    <submittedName>
        <fullName evidence="2">Uncharacterized protein</fullName>
    </submittedName>
</protein>
<organism evidence="2 3">
    <name type="scientific">Chloebia gouldiae</name>
    <name type="common">Gouldian finch</name>
    <name type="synonym">Erythrura gouldiae</name>
    <dbReference type="NCBI Taxonomy" id="44316"/>
    <lineage>
        <taxon>Eukaryota</taxon>
        <taxon>Metazoa</taxon>
        <taxon>Chordata</taxon>
        <taxon>Craniata</taxon>
        <taxon>Vertebrata</taxon>
        <taxon>Euteleostomi</taxon>
        <taxon>Archelosauria</taxon>
        <taxon>Archosauria</taxon>
        <taxon>Dinosauria</taxon>
        <taxon>Saurischia</taxon>
        <taxon>Theropoda</taxon>
        <taxon>Coelurosauria</taxon>
        <taxon>Aves</taxon>
        <taxon>Neognathae</taxon>
        <taxon>Neoaves</taxon>
        <taxon>Telluraves</taxon>
        <taxon>Australaves</taxon>
        <taxon>Passeriformes</taxon>
        <taxon>Passeroidea</taxon>
        <taxon>Passeridae</taxon>
        <taxon>Chloebia</taxon>
    </lineage>
</organism>
<dbReference type="AlphaFoldDB" id="A0A3L8RZ45"/>